<name>A0A6J5KS96_9CAUD</name>
<gene>
    <name evidence="1" type="ORF">UFOVP37_82</name>
</gene>
<protein>
    <submittedName>
        <fullName evidence="1">Uncharacterized protein</fullName>
    </submittedName>
</protein>
<sequence length="83" mass="9314">MNVKYNGGPAFPSGLQEQADDTVDSLHKGMTLRDYMAIHASDEDVLMQSHAIREKSSTGILPDNWVVTARYMHADCMLQARKF</sequence>
<organism evidence="1">
    <name type="scientific">uncultured Caudovirales phage</name>
    <dbReference type="NCBI Taxonomy" id="2100421"/>
    <lineage>
        <taxon>Viruses</taxon>
        <taxon>Duplodnaviria</taxon>
        <taxon>Heunggongvirae</taxon>
        <taxon>Uroviricota</taxon>
        <taxon>Caudoviricetes</taxon>
        <taxon>Peduoviridae</taxon>
        <taxon>Maltschvirus</taxon>
        <taxon>Maltschvirus maltsch</taxon>
    </lineage>
</organism>
<proteinExistence type="predicted"/>
<evidence type="ECO:0000313" key="1">
    <source>
        <dbReference type="EMBL" id="CAB4122900.1"/>
    </source>
</evidence>
<reference evidence="1" key="1">
    <citation type="submission" date="2020-04" db="EMBL/GenBank/DDBJ databases">
        <authorList>
            <person name="Chiriac C."/>
            <person name="Salcher M."/>
            <person name="Ghai R."/>
            <person name="Kavagutti S V."/>
        </authorList>
    </citation>
    <scope>NUCLEOTIDE SEQUENCE</scope>
</reference>
<accession>A0A6J5KS96</accession>
<dbReference type="EMBL" id="LR796163">
    <property type="protein sequence ID" value="CAB4122900.1"/>
    <property type="molecule type" value="Genomic_DNA"/>
</dbReference>